<feature type="region of interest" description="Disordered" evidence="1">
    <location>
        <begin position="82"/>
        <end position="114"/>
    </location>
</feature>
<dbReference type="Proteomes" id="UP000051302">
    <property type="component" value="Unassembled WGS sequence"/>
</dbReference>
<evidence type="ECO:0008006" key="4">
    <source>
        <dbReference type="Google" id="ProtNLM"/>
    </source>
</evidence>
<accession>A0A0R1WL74</accession>
<organism evidence="2 3">
    <name type="scientific">Companilactobacillus nantensis DSM 16982</name>
    <dbReference type="NCBI Taxonomy" id="1423774"/>
    <lineage>
        <taxon>Bacteria</taxon>
        <taxon>Bacillati</taxon>
        <taxon>Bacillota</taxon>
        <taxon>Bacilli</taxon>
        <taxon>Lactobacillales</taxon>
        <taxon>Lactobacillaceae</taxon>
        <taxon>Companilactobacillus</taxon>
    </lineage>
</organism>
<keyword evidence="3" id="KW-1185">Reference proteome</keyword>
<sequence length="261" mass="28745">MIKQANKGIKVLDTEDKKLQSNKSNKGLTKDLVSFNKKCRRTLNGIKSGNGKDYFSATAKKIADEYFEGSDTKSIKDYNKWNKKQSSTDDTESDSTDTDDSDSSSDTTSSDEAKVDKIKRHDVTWSDNSWAGVKVSIDYANVGTFKNAVEDSDGNTFQGAIVVNFKVETPERDISIYPNQATLTTNDGQQIDASLMDSDDIGGDLMKGANKEGNVVFYVPTLSSPSDITSIRLKFSGSYDTDDYSDDNAYHDFDTGVINLN</sequence>
<comment type="caution">
    <text evidence="2">The sequence shown here is derived from an EMBL/GenBank/DDBJ whole genome shotgun (WGS) entry which is preliminary data.</text>
</comment>
<protein>
    <recommendedName>
        <fullName evidence="4">DUF4352 domain-containing protein</fullName>
    </recommendedName>
</protein>
<feature type="compositionally biased region" description="Acidic residues" evidence="1">
    <location>
        <begin position="89"/>
        <end position="103"/>
    </location>
</feature>
<evidence type="ECO:0000313" key="3">
    <source>
        <dbReference type="Proteomes" id="UP000051302"/>
    </source>
</evidence>
<evidence type="ECO:0000313" key="2">
    <source>
        <dbReference type="EMBL" id="KRM18433.1"/>
    </source>
</evidence>
<reference evidence="2 3" key="1">
    <citation type="journal article" date="2015" name="Genome Announc.">
        <title>Expanding the biotechnology potential of lactobacilli through comparative genomics of 213 strains and associated genera.</title>
        <authorList>
            <person name="Sun Z."/>
            <person name="Harris H.M."/>
            <person name="McCann A."/>
            <person name="Guo C."/>
            <person name="Argimon S."/>
            <person name="Zhang W."/>
            <person name="Yang X."/>
            <person name="Jeffery I.B."/>
            <person name="Cooney J.C."/>
            <person name="Kagawa T.F."/>
            <person name="Liu W."/>
            <person name="Song Y."/>
            <person name="Salvetti E."/>
            <person name="Wrobel A."/>
            <person name="Rasinkangas P."/>
            <person name="Parkhill J."/>
            <person name="Rea M.C."/>
            <person name="O'Sullivan O."/>
            <person name="Ritari J."/>
            <person name="Douillard F.P."/>
            <person name="Paul Ross R."/>
            <person name="Yang R."/>
            <person name="Briner A.E."/>
            <person name="Felis G.E."/>
            <person name="de Vos W.M."/>
            <person name="Barrangou R."/>
            <person name="Klaenhammer T.R."/>
            <person name="Caufield P.W."/>
            <person name="Cui Y."/>
            <person name="Zhang H."/>
            <person name="O'Toole P.W."/>
        </authorList>
    </citation>
    <scope>NUCLEOTIDE SEQUENCE [LARGE SCALE GENOMIC DNA]</scope>
    <source>
        <strain evidence="2 3">DSM 16982</strain>
    </source>
</reference>
<evidence type="ECO:0000256" key="1">
    <source>
        <dbReference type="SAM" id="MobiDB-lite"/>
    </source>
</evidence>
<dbReference type="EMBL" id="AZFV01000002">
    <property type="protein sequence ID" value="KRM18433.1"/>
    <property type="molecule type" value="Genomic_DNA"/>
</dbReference>
<dbReference type="STRING" id="1423774.FD31_GL000979"/>
<gene>
    <name evidence="2" type="ORF">FD31_GL000979</name>
</gene>
<name>A0A0R1WL74_9LACO</name>
<dbReference type="AlphaFoldDB" id="A0A0R1WL74"/>
<proteinExistence type="predicted"/>
<dbReference type="PATRIC" id="fig|1423774.3.peg.1021"/>